<dbReference type="InterPro" id="IPR008183">
    <property type="entry name" value="Aldose_1/G6P_1-epimerase"/>
</dbReference>
<comment type="similarity">
    <text evidence="2 5">Belongs to the aldose epimerase family.</text>
</comment>
<keyword evidence="10" id="KW-1185">Reference proteome</keyword>
<sequence>MSEQDKLQQYFLTMENGLSVTILNVGATVQSIKVPYKGRQAEMVLGYLRPQEYVTDNFHMGAIAGRFANRIANGQFSLGANDYQLPTNCGDHHLHGGPNGFNRKIWHLVERFNDNEPGVKLECTSIDGEEGYPGNVTASATYRIVDGRKLVLDIEASSDQPTPINLTGHAYFNLNEGSGLIDNHLLQVNANRYLTTDVNCIPTGEYKTVVSSDLDFSEATELKGRIDSSYAPIRAQKGIDHNFIINDYNQQTKLAATVLSPQSGVQMRIYTNMPGLQVYTGNHLTTPFQPYQGLCLEPQFFPDSPNHPEFPNCILSPGETYHHQIVYEFIW</sequence>
<comment type="caution">
    <text evidence="9">The sequence shown here is derived from an EMBL/GenBank/DDBJ whole genome shotgun (WGS) entry which is preliminary data.</text>
</comment>
<evidence type="ECO:0000256" key="7">
    <source>
        <dbReference type="PIRSR" id="PIRSR005096-2"/>
    </source>
</evidence>
<protein>
    <recommendedName>
        <fullName evidence="5">Aldose 1-epimerase</fullName>
        <ecNumber evidence="5">5.1.3.3</ecNumber>
    </recommendedName>
</protein>
<evidence type="ECO:0000256" key="1">
    <source>
        <dbReference type="ARBA" id="ARBA00005028"/>
    </source>
</evidence>
<dbReference type="Gene3D" id="2.70.98.10">
    <property type="match status" value="1"/>
</dbReference>
<dbReference type="InterPro" id="IPR047215">
    <property type="entry name" value="Galactose_mutarotase-like"/>
</dbReference>
<dbReference type="UniPathway" id="UPA00242"/>
<dbReference type="SUPFAM" id="SSF74650">
    <property type="entry name" value="Galactose mutarotase-like"/>
    <property type="match status" value="1"/>
</dbReference>
<dbReference type="GO" id="GO:0033499">
    <property type="term" value="P:galactose catabolic process via UDP-galactose, Leloir pathway"/>
    <property type="evidence" value="ECO:0007669"/>
    <property type="project" value="TreeGrafter"/>
</dbReference>
<evidence type="ECO:0000256" key="8">
    <source>
        <dbReference type="PIRSR" id="PIRSR005096-3"/>
    </source>
</evidence>
<dbReference type="GO" id="GO:0004034">
    <property type="term" value="F:aldose 1-epimerase activity"/>
    <property type="evidence" value="ECO:0007669"/>
    <property type="project" value="UniProtKB-EC"/>
</dbReference>
<dbReference type="CDD" id="cd09019">
    <property type="entry name" value="galactose_mutarotase_like"/>
    <property type="match status" value="1"/>
</dbReference>
<reference evidence="9 10" key="1">
    <citation type="submission" date="2019-06" db="EMBL/GenBank/DDBJ databases">
        <title>Draft genome of Aliikangiella marina GYP-15.</title>
        <authorList>
            <person name="Wang G."/>
        </authorList>
    </citation>
    <scope>NUCLEOTIDE SEQUENCE [LARGE SCALE GENOMIC DNA]</scope>
    <source>
        <strain evidence="9 10">GYP-15</strain>
    </source>
</reference>
<feature type="active site" description="Proton donor" evidence="6">
    <location>
        <position position="169"/>
    </location>
</feature>
<evidence type="ECO:0000256" key="4">
    <source>
        <dbReference type="ARBA" id="ARBA00023277"/>
    </source>
</evidence>
<accession>A0A545T987</accession>
<dbReference type="Pfam" id="PF01263">
    <property type="entry name" value="Aldose_epim"/>
    <property type="match status" value="1"/>
</dbReference>
<organism evidence="9 10">
    <name type="scientific">Aliikangiella marina</name>
    <dbReference type="NCBI Taxonomy" id="1712262"/>
    <lineage>
        <taxon>Bacteria</taxon>
        <taxon>Pseudomonadati</taxon>
        <taxon>Pseudomonadota</taxon>
        <taxon>Gammaproteobacteria</taxon>
        <taxon>Oceanospirillales</taxon>
        <taxon>Pleioneaceae</taxon>
        <taxon>Aliikangiella</taxon>
    </lineage>
</organism>
<evidence type="ECO:0000256" key="6">
    <source>
        <dbReference type="PIRSR" id="PIRSR005096-1"/>
    </source>
</evidence>
<evidence type="ECO:0000313" key="9">
    <source>
        <dbReference type="EMBL" id="TQV73769.1"/>
    </source>
</evidence>
<proteinExistence type="inferred from homology"/>
<evidence type="ECO:0000256" key="5">
    <source>
        <dbReference type="PIRNR" id="PIRNR005096"/>
    </source>
</evidence>
<dbReference type="GO" id="GO:0030246">
    <property type="term" value="F:carbohydrate binding"/>
    <property type="evidence" value="ECO:0007669"/>
    <property type="project" value="InterPro"/>
</dbReference>
<dbReference type="EMBL" id="VIKR01000003">
    <property type="protein sequence ID" value="TQV73769.1"/>
    <property type="molecule type" value="Genomic_DNA"/>
</dbReference>
<dbReference type="PANTHER" id="PTHR10091">
    <property type="entry name" value="ALDOSE-1-EPIMERASE"/>
    <property type="match status" value="1"/>
</dbReference>
<dbReference type="OrthoDB" id="9779408at2"/>
<feature type="binding site" evidence="8">
    <location>
        <begin position="69"/>
        <end position="70"/>
    </location>
    <ligand>
        <name>beta-D-galactose</name>
        <dbReference type="ChEBI" id="CHEBI:27667"/>
    </ligand>
</feature>
<dbReference type="RefSeq" id="WP_142942477.1">
    <property type="nucleotide sequence ID" value="NZ_VIKR01000003.1"/>
</dbReference>
<dbReference type="InterPro" id="IPR011013">
    <property type="entry name" value="Gal_mutarotase_sf_dom"/>
</dbReference>
<keyword evidence="4 5" id="KW-0119">Carbohydrate metabolism</keyword>
<comment type="pathway">
    <text evidence="1 5">Carbohydrate metabolism; hexose metabolism.</text>
</comment>
<evidence type="ECO:0000313" key="10">
    <source>
        <dbReference type="Proteomes" id="UP000317839"/>
    </source>
</evidence>
<evidence type="ECO:0000256" key="2">
    <source>
        <dbReference type="ARBA" id="ARBA00006206"/>
    </source>
</evidence>
<evidence type="ECO:0000256" key="3">
    <source>
        <dbReference type="ARBA" id="ARBA00023235"/>
    </source>
</evidence>
<dbReference type="Proteomes" id="UP000317839">
    <property type="component" value="Unassembled WGS sequence"/>
</dbReference>
<dbReference type="InterPro" id="IPR014718">
    <property type="entry name" value="GH-type_carb-bd"/>
</dbReference>
<keyword evidence="3 5" id="KW-0413">Isomerase</keyword>
<comment type="catalytic activity">
    <reaction evidence="5">
        <text>alpha-D-glucose = beta-D-glucose</text>
        <dbReference type="Rhea" id="RHEA:10264"/>
        <dbReference type="ChEBI" id="CHEBI:15903"/>
        <dbReference type="ChEBI" id="CHEBI:17925"/>
        <dbReference type="EC" id="5.1.3.3"/>
    </reaction>
</comment>
<dbReference type="PIRSF" id="PIRSF005096">
    <property type="entry name" value="GALM"/>
    <property type="match status" value="1"/>
</dbReference>
<dbReference type="GO" id="GO:0005737">
    <property type="term" value="C:cytoplasm"/>
    <property type="evidence" value="ECO:0007669"/>
    <property type="project" value="TreeGrafter"/>
</dbReference>
<gene>
    <name evidence="9" type="ORF">FLL45_12940</name>
</gene>
<dbReference type="InterPro" id="IPR015443">
    <property type="entry name" value="Aldose_1-epimerase"/>
</dbReference>
<feature type="binding site" evidence="7">
    <location>
        <position position="240"/>
    </location>
    <ligand>
        <name>beta-D-galactose</name>
        <dbReference type="ChEBI" id="CHEBI:27667"/>
    </ligand>
</feature>
<name>A0A545T987_9GAMM</name>
<dbReference type="AlphaFoldDB" id="A0A545T987"/>
<feature type="active site" description="Proton acceptor" evidence="6">
    <location>
        <position position="297"/>
    </location>
</feature>
<feature type="binding site" evidence="8">
    <location>
        <begin position="169"/>
        <end position="171"/>
    </location>
    <ligand>
        <name>beta-D-galactose</name>
        <dbReference type="ChEBI" id="CHEBI:27667"/>
    </ligand>
</feature>
<dbReference type="NCBIfam" id="NF008277">
    <property type="entry name" value="PRK11055.1"/>
    <property type="match status" value="1"/>
</dbReference>
<dbReference type="PANTHER" id="PTHR10091:SF0">
    <property type="entry name" value="GALACTOSE MUTAROTASE"/>
    <property type="match status" value="1"/>
</dbReference>
<dbReference type="EC" id="5.1.3.3" evidence="5"/>
<dbReference type="GO" id="GO:0006006">
    <property type="term" value="P:glucose metabolic process"/>
    <property type="evidence" value="ECO:0007669"/>
    <property type="project" value="TreeGrafter"/>
</dbReference>